<dbReference type="AlphaFoldDB" id="Q2SIR8"/>
<keyword evidence="1" id="KW-0812">Transmembrane</keyword>
<gene>
    <name evidence="2" type="ordered locus">HCH_02668</name>
</gene>
<accession>Q2SIR8</accession>
<dbReference type="PANTHER" id="PTHR34351:SF1">
    <property type="entry name" value="SLR1927 PROTEIN"/>
    <property type="match status" value="1"/>
</dbReference>
<dbReference type="KEGG" id="hch:HCH_02668"/>
<dbReference type="RefSeq" id="WP_011396525.1">
    <property type="nucleotide sequence ID" value="NC_007645.1"/>
</dbReference>
<dbReference type="eggNOG" id="COG1721">
    <property type="taxonomic scope" value="Bacteria"/>
</dbReference>
<feature type="transmembrane region" description="Helical" evidence="1">
    <location>
        <begin position="49"/>
        <end position="65"/>
    </location>
</feature>
<dbReference type="Proteomes" id="UP000000238">
    <property type="component" value="Chromosome"/>
</dbReference>
<keyword evidence="3" id="KW-1185">Reference proteome</keyword>
<dbReference type="HOGENOM" id="CLU_054568_0_0_6"/>
<name>Q2SIR8_HAHCH</name>
<evidence type="ECO:0000256" key="1">
    <source>
        <dbReference type="SAM" id="Phobius"/>
    </source>
</evidence>
<dbReference type="OrthoDB" id="5298497at2"/>
<keyword evidence="1" id="KW-1133">Transmembrane helix</keyword>
<dbReference type="EMBL" id="CP000155">
    <property type="protein sequence ID" value="ABC29456.1"/>
    <property type="molecule type" value="Genomic_DNA"/>
</dbReference>
<sequence length="330" mass="36857">MATGIKHKSGARIGGQLGRRIDKWVEKRLPPVEEVTLSHRAIFVLPTRWGVGFVMLAGLILLTGINYQNSMILAVGFFLISIFVVNILIAYRNMSGLVIRFHRAASCFADELAGFEFLVTASEHGSAAVQLGWTPDSYVTLDLEPNAQRRAVIECRCRKRGWLTPGRMLITSTYPMGLIRAWSWQDLNAKALVYPRPASQPQFKWSASLAEGEGKGDSHMVGQEDFAGLRTYVPGEPLTRIAWKKYAQQGELYSKEFSQPELDPDWIDFDAYQGMETELCLSMLCAQILELEQKGTPYGLRMPGWACGPGSGLEHRNKCLTALAKYPDHV</sequence>
<keyword evidence="1" id="KW-0472">Membrane</keyword>
<dbReference type="PANTHER" id="PTHR34351">
    <property type="entry name" value="SLR1927 PROTEIN-RELATED"/>
    <property type="match status" value="1"/>
</dbReference>
<evidence type="ECO:0000313" key="3">
    <source>
        <dbReference type="Proteomes" id="UP000000238"/>
    </source>
</evidence>
<feature type="transmembrane region" description="Helical" evidence="1">
    <location>
        <begin position="71"/>
        <end position="91"/>
    </location>
</feature>
<proteinExistence type="predicted"/>
<evidence type="ECO:0000313" key="2">
    <source>
        <dbReference type="EMBL" id="ABC29456.1"/>
    </source>
</evidence>
<protein>
    <submittedName>
        <fullName evidence="2">Uncharacterized conserved protein (Some members contain a von Willebrand factor type A (VWA) domain)</fullName>
    </submittedName>
</protein>
<organism evidence="2 3">
    <name type="scientific">Hahella chejuensis (strain KCTC 2396)</name>
    <dbReference type="NCBI Taxonomy" id="349521"/>
    <lineage>
        <taxon>Bacteria</taxon>
        <taxon>Pseudomonadati</taxon>
        <taxon>Pseudomonadota</taxon>
        <taxon>Gammaproteobacteria</taxon>
        <taxon>Oceanospirillales</taxon>
        <taxon>Hahellaceae</taxon>
        <taxon>Hahella</taxon>
    </lineage>
</organism>
<reference evidence="2 3" key="1">
    <citation type="journal article" date="2005" name="Nucleic Acids Res.">
        <title>Genomic blueprint of Hahella chejuensis, a marine microbe producing an algicidal agent.</title>
        <authorList>
            <person name="Jeong H."/>
            <person name="Yim J.H."/>
            <person name="Lee C."/>
            <person name="Choi S.-H."/>
            <person name="Park Y.K."/>
            <person name="Yoon S.H."/>
            <person name="Hur C.-G."/>
            <person name="Kang H.-Y."/>
            <person name="Kim D."/>
            <person name="Lee H.H."/>
            <person name="Park K.H."/>
            <person name="Park S.-H."/>
            <person name="Park H.-S."/>
            <person name="Lee H.K."/>
            <person name="Oh T.K."/>
            <person name="Kim J.F."/>
        </authorList>
    </citation>
    <scope>NUCLEOTIDE SEQUENCE [LARGE SCALE GENOMIC DNA]</scope>
    <source>
        <strain evidence="2 3">KCTC 2396</strain>
    </source>
</reference>
<dbReference type="STRING" id="349521.HCH_02668"/>